<gene>
    <name evidence="1" type="ORF">BpHYR1_013988</name>
</gene>
<dbReference type="Proteomes" id="UP000276133">
    <property type="component" value="Unassembled WGS sequence"/>
</dbReference>
<sequence length="100" mass="11882">MFQINKTLKILLEKSVKKLLVKIRSSKFLAFLENTYIILSFSEDNSFPDVTIKYLKISTLECIRTFVGQIGFIISLLLFKTRNEEIVSFRYVWYVKILEY</sequence>
<reference evidence="1 2" key="1">
    <citation type="journal article" date="2018" name="Sci. Rep.">
        <title>Genomic signatures of local adaptation to the degree of environmental predictability in rotifers.</title>
        <authorList>
            <person name="Franch-Gras L."/>
            <person name="Hahn C."/>
            <person name="Garcia-Roger E.M."/>
            <person name="Carmona M.J."/>
            <person name="Serra M."/>
            <person name="Gomez A."/>
        </authorList>
    </citation>
    <scope>NUCLEOTIDE SEQUENCE [LARGE SCALE GENOMIC DNA]</scope>
    <source>
        <strain evidence="1">HYR1</strain>
    </source>
</reference>
<protein>
    <submittedName>
        <fullName evidence="1">Uncharacterized protein</fullName>
    </submittedName>
</protein>
<dbReference type="EMBL" id="REGN01000830">
    <property type="protein sequence ID" value="RNA38733.1"/>
    <property type="molecule type" value="Genomic_DNA"/>
</dbReference>
<organism evidence="1 2">
    <name type="scientific">Brachionus plicatilis</name>
    <name type="common">Marine rotifer</name>
    <name type="synonym">Brachionus muelleri</name>
    <dbReference type="NCBI Taxonomy" id="10195"/>
    <lineage>
        <taxon>Eukaryota</taxon>
        <taxon>Metazoa</taxon>
        <taxon>Spiralia</taxon>
        <taxon>Gnathifera</taxon>
        <taxon>Rotifera</taxon>
        <taxon>Eurotatoria</taxon>
        <taxon>Monogononta</taxon>
        <taxon>Pseudotrocha</taxon>
        <taxon>Ploima</taxon>
        <taxon>Brachionidae</taxon>
        <taxon>Brachionus</taxon>
    </lineage>
</organism>
<keyword evidence="2" id="KW-1185">Reference proteome</keyword>
<evidence type="ECO:0000313" key="1">
    <source>
        <dbReference type="EMBL" id="RNA38733.1"/>
    </source>
</evidence>
<dbReference type="OrthoDB" id="190105at2759"/>
<comment type="caution">
    <text evidence="1">The sequence shown here is derived from an EMBL/GenBank/DDBJ whole genome shotgun (WGS) entry which is preliminary data.</text>
</comment>
<evidence type="ECO:0000313" key="2">
    <source>
        <dbReference type="Proteomes" id="UP000276133"/>
    </source>
</evidence>
<accession>A0A3M7SSG8</accession>
<proteinExistence type="predicted"/>
<dbReference type="AlphaFoldDB" id="A0A3M7SSG8"/>
<name>A0A3M7SSG8_BRAPC</name>